<dbReference type="InterPro" id="IPR036388">
    <property type="entry name" value="WH-like_DNA-bd_sf"/>
</dbReference>
<protein>
    <recommendedName>
        <fullName evidence="1">HTH marR-type domain-containing protein</fullName>
    </recommendedName>
</protein>
<gene>
    <name evidence="2" type="ORF">DRJ04_06380</name>
</gene>
<dbReference type="SMART" id="SM00347">
    <property type="entry name" value="HTH_MARR"/>
    <property type="match status" value="1"/>
</dbReference>
<dbReference type="GO" id="GO:0006950">
    <property type="term" value="P:response to stress"/>
    <property type="evidence" value="ECO:0007669"/>
    <property type="project" value="TreeGrafter"/>
</dbReference>
<dbReference type="Pfam" id="PF01047">
    <property type="entry name" value="MarR"/>
    <property type="match status" value="1"/>
</dbReference>
<evidence type="ECO:0000313" key="2">
    <source>
        <dbReference type="EMBL" id="RLE12340.1"/>
    </source>
</evidence>
<sequence length="151" mass="17367">MQEKLQQEAAILDKLIPDLVKAFGNEGLEEIVTMDINFAYMPVLRQIYILKEPIMSELGKATGIQLSTLTRVVDKLVEKKVVVRRPDPSDRRVVRVSVTPRGSELVKKFEEARRRKIVSILKRLTADERKEALRIFQVLHQRICTEAQDEG</sequence>
<name>A0A662D9C2_UNCAE</name>
<dbReference type="AlphaFoldDB" id="A0A662D9C2"/>
<dbReference type="PRINTS" id="PR00598">
    <property type="entry name" value="HTHMARR"/>
</dbReference>
<comment type="caution">
    <text evidence="2">The sequence shown here is derived from an EMBL/GenBank/DDBJ whole genome shotgun (WGS) entry which is preliminary data.</text>
</comment>
<dbReference type="Gene3D" id="1.10.10.10">
    <property type="entry name" value="Winged helix-like DNA-binding domain superfamily/Winged helix DNA-binding domain"/>
    <property type="match status" value="1"/>
</dbReference>
<dbReference type="Proteomes" id="UP000280417">
    <property type="component" value="Unassembled WGS sequence"/>
</dbReference>
<organism evidence="2 3">
    <name type="scientific">Aerophobetes bacterium</name>
    <dbReference type="NCBI Taxonomy" id="2030807"/>
    <lineage>
        <taxon>Bacteria</taxon>
        <taxon>Candidatus Aerophobota</taxon>
    </lineage>
</organism>
<evidence type="ECO:0000259" key="1">
    <source>
        <dbReference type="PROSITE" id="PS50995"/>
    </source>
</evidence>
<dbReference type="InterPro" id="IPR000835">
    <property type="entry name" value="HTH_MarR-typ"/>
</dbReference>
<proteinExistence type="predicted"/>
<dbReference type="SUPFAM" id="SSF46785">
    <property type="entry name" value="Winged helix' DNA-binding domain"/>
    <property type="match status" value="1"/>
</dbReference>
<dbReference type="InterPro" id="IPR036390">
    <property type="entry name" value="WH_DNA-bd_sf"/>
</dbReference>
<evidence type="ECO:0000313" key="3">
    <source>
        <dbReference type="Proteomes" id="UP000280417"/>
    </source>
</evidence>
<reference evidence="2 3" key="1">
    <citation type="submission" date="2018-06" db="EMBL/GenBank/DDBJ databases">
        <title>Extensive metabolic versatility and redundancy in microbially diverse, dynamic hydrothermal sediments.</title>
        <authorList>
            <person name="Dombrowski N."/>
            <person name="Teske A."/>
            <person name="Baker B.J."/>
        </authorList>
    </citation>
    <scope>NUCLEOTIDE SEQUENCE [LARGE SCALE GENOMIC DNA]</scope>
    <source>
        <strain evidence="2">B3_G15</strain>
    </source>
</reference>
<dbReference type="EMBL" id="QMQA01000172">
    <property type="protein sequence ID" value="RLE12340.1"/>
    <property type="molecule type" value="Genomic_DNA"/>
</dbReference>
<feature type="domain" description="HTH marR-type" evidence="1">
    <location>
        <begin position="1"/>
        <end position="141"/>
    </location>
</feature>
<dbReference type="PANTHER" id="PTHR33164:SF57">
    <property type="entry name" value="MARR-FAMILY TRANSCRIPTIONAL REGULATOR"/>
    <property type="match status" value="1"/>
</dbReference>
<dbReference type="PANTHER" id="PTHR33164">
    <property type="entry name" value="TRANSCRIPTIONAL REGULATOR, MARR FAMILY"/>
    <property type="match status" value="1"/>
</dbReference>
<accession>A0A662D9C2</accession>
<dbReference type="InterPro" id="IPR039422">
    <property type="entry name" value="MarR/SlyA-like"/>
</dbReference>
<dbReference type="GO" id="GO:0003700">
    <property type="term" value="F:DNA-binding transcription factor activity"/>
    <property type="evidence" value="ECO:0007669"/>
    <property type="project" value="InterPro"/>
</dbReference>
<dbReference type="PROSITE" id="PS50995">
    <property type="entry name" value="HTH_MARR_2"/>
    <property type="match status" value="1"/>
</dbReference>